<evidence type="ECO:0000313" key="2">
    <source>
        <dbReference type="EMBL" id="RLN09080.1"/>
    </source>
</evidence>
<comment type="caution">
    <text evidence="2">The sequence shown here is derived from an EMBL/GenBank/DDBJ whole genome shotgun (WGS) entry which is preliminary data.</text>
</comment>
<sequence length="216" mass="23879">MVRSRQALAWFAAAPADRPRMYGVRWPAQLEKLVRALEAAAALPAGPRRRSMCAPKHKPIETHPWAVVEAASVRPCNAAVPETRASATEPHHHQARRERHCRNRLLHRPFLRGSARPETPPGQTNRWLRFRGCTCAELPSTALPFPVNPRRPPARRRGAGQTTQPTRSWCKRNRAPRDCNSTAAMCVREVAAGSAAPAPARGDGRCPSRTPTPDPT</sequence>
<dbReference type="AlphaFoldDB" id="A0A3L6RUH5"/>
<evidence type="ECO:0000256" key="1">
    <source>
        <dbReference type="SAM" id="MobiDB-lite"/>
    </source>
</evidence>
<name>A0A3L6RUH5_PANMI</name>
<dbReference type="EMBL" id="PQIB02000007">
    <property type="protein sequence ID" value="RLN09080.1"/>
    <property type="molecule type" value="Genomic_DNA"/>
</dbReference>
<organism evidence="2 3">
    <name type="scientific">Panicum miliaceum</name>
    <name type="common">Proso millet</name>
    <name type="synonym">Broomcorn millet</name>
    <dbReference type="NCBI Taxonomy" id="4540"/>
    <lineage>
        <taxon>Eukaryota</taxon>
        <taxon>Viridiplantae</taxon>
        <taxon>Streptophyta</taxon>
        <taxon>Embryophyta</taxon>
        <taxon>Tracheophyta</taxon>
        <taxon>Spermatophyta</taxon>
        <taxon>Magnoliopsida</taxon>
        <taxon>Liliopsida</taxon>
        <taxon>Poales</taxon>
        <taxon>Poaceae</taxon>
        <taxon>PACMAD clade</taxon>
        <taxon>Panicoideae</taxon>
        <taxon>Panicodae</taxon>
        <taxon>Paniceae</taxon>
        <taxon>Panicinae</taxon>
        <taxon>Panicum</taxon>
        <taxon>Panicum sect. Panicum</taxon>
    </lineage>
</organism>
<gene>
    <name evidence="2" type="ORF">C2845_PM11G19750</name>
</gene>
<evidence type="ECO:0000313" key="3">
    <source>
        <dbReference type="Proteomes" id="UP000275267"/>
    </source>
</evidence>
<feature type="region of interest" description="Disordered" evidence="1">
    <location>
        <begin position="144"/>
        <end position="173"/>
    </location>
</feature>
<keyword evidence="3" id="KW-1185">Reference proteome</keyword>
<protein>
    <submittedName>
        <fullName evidence="2">Uncharacterized protein</fullName>
    </submittedName>
</protein>
<feature type="compositionally biased region" description="Low complexity" evidence="1">
    <location>
        <begin position="192"/>
        <end position="207"/>
    </location>
</feature>
<accession>A0A3L6RUH5</accession>
<reference evidence="3" key="1">
    <citation type="journal article" date="2019" name="Nat. Commun.">
        <title>The genome of broomcorn millet.</title>
        <authorList>
            <person name="Zou C."/>
            <person name="Miki D."/>
            <person name="Li D."/>
            <person name="Tang Q."/>
            <person name="Xiao L."/>
            <person name="Rajput S."/>
            <person name="Deng P."/>
            <person name="Jia W."/>
            <person name="Huang R."/>
            <person name="Zhang M."/>
            <person name="Sun Y."/>
            <person name="Hu J."/>
            <person name="Fu X."/>
            <person name="Schnable P.S."/>
            <person name="Li F."/>
            <person name="Zhang H."/>
            <person name="Feng B."/>
            <person name="Zhu X."/>
            <person name="Liu R."/>
            <person name="Schnable J.C."/>
            <person name="Zhu J.-K."/>
            <person name="Zhang H."/>
        </authorList>
    </citation>
    <scope>NUCLEOTIDE SEQUENCE [LARGE SCALE GENOMIC DNA]</scope>
</reference>
<proteinExistence type="predicted"/>
<feature type="region of interest" description="Disordered" evidence="1">
    <location>
        <begin position="192"/>
        <end position="216"/>
    </location>
</feature>
<dbReference type="Proteomes" id="UP000275267">
    <property type="component" value="Unassembled WGS sequence"/>
</dbReference>